<keyword evidence="4" id="KW-1185">Reference proteome</keyword>
<evidence type="ECO:0000313" key="4">
    <source>
        <dbReference type="Proteomes" id="UP000216446"/>
    </source>
</evidence>
<dbReference type="Gene3D" id="2.40.160.20">
    <property type="match status" value="2"/>
</dbReference>
<feature type="coiled-coil region" evidence="1">
    <location>
        <begin position="426"/>
        <end position="497"/>
    </location>
</feature>
<organism evidence="3 4">
    <name type="scientific">Rubricoccus marinus</name>
    <dbReference type="NCBI Taxonomy" id="716817"/>
    <lineage>
        <taxon>Bacteria</taxon>
        <taxon>Pseudomonadati</taxon>
        <taxon>Rhodothermota</taxon>
        <taxon>Rhodothermia</taxon>
        <taxon>Rhodothermales</taxon>
        <taxon>Rubricoccaceae</taxon>
        <taxon>Rubricoccus</taxon>
    </lineage>
</organism>
<reference evidence="3 4" key="1">
    <citation type="submission" date="2016-11" db="EMBL/GenBank/DDBJ databases">
        <title>Study of marine rhodopsin-containing bacteria.</title>
        <authorList>
            <person name="Yoshizawa S."/>
            <person name="Kumagai Y."/>
            <person name="Kogure K."/>
        </authorList>
    </citation>
    <scope>NUCLEOTIDE SEQUENCE [LARGE SCALE GENOMIC DNA]</scope>
    <source>
        <strain evidence="3 4">SG-29</strain>
    </source>
</reference>
<dbReference type="InterPro" id="IPR011250">
    <property type="entry name" value="OMP/PagP_B-barrel"/>
</dbReference>
<evidence type="ECO:0000256" key="2">
    <source>
        <dbReference type="SAM" id="SignalP"/>
    </source>
</evidence>
<evidence type="ECO:0000313" key="3">
    <source>
        <dbReference type="EMBL" id="OZC03242.1"/>
    </source>
</evidence>
<keyword evidence="2" id="KW-0732">Signal</keyword>
<feature type="chain" id="PRO_5012898481" description="Outer membrane protein beta-barrel domain-containing protein" evidence="2">
    <location>
        <begin position="21"/>
        <end position="645"/>
    </location>
</feature>
<dbReference type="RefSeq" id="WP_094548387.1">
    <property type="nucleotide sequence ID" value="NZ_MQWB01000001.1"/>
</dbReference>
<sequence length="645" mass="69574">MRTPLLLAFLFLLGALPASAQIQGIGYRLTPSANYVLFDDDAALSDGLLYGGGVGFSFGEFIELGGSVQFGSFETDFEGLSGFDAPAVTFAGLAPRDVDVQRYGGALKLNLLSTAVVPYLTAGTGIVRLNPEGLNATRSIYLIGGAGVQFTAFDRFALSIAAEDFAYRYNPGATFFTPEDLTASGVSLGDFEQTTVHNLGVRAALNLYLGGRRPGELTDLDREFQRQFSGGLSGLSLVVEPFAAHAQFDDALSLRDQTFIGAEAGFDFGPLVGVRGFYARGTGDTNPTDIENVQMIGGNLRLRLSEGRGLVPFLSVGGGYLDVLDGYTTDESAEVENVNAQDSPFASAGLGIGFLVSPRLRAIGEVRGLLMSTQDEADLSQPEDVYFSPMYRVGLAVGLGGKAGRRTEVVRQSELDDERAMMMTERMQLEAARDSLRAEILSLEARRNVEVAASAAEREALRQQIADARASGDASRIAQLERKMAEMQRDTTVVERQTINGETSVVDFVVEEEDVIIEREVEAEHMVTIPLPREGELYVRYGPPGGVTIESSEALAPSEADLRAAVREALAEVLASRDPLAPVLTETELAEIENRLVTRVAARTAQRMTPEASGAVTMADLEEMEQRLQARFLDALRQALDERDN</sequence>
<accession>A0A259TZR3</accession>
<evidence type="ECO:0008006" key="5">
    <source>
        <dbReference type="Google" id="ProtNLM"/>
    </source>
</evidence>
<protein>
    <recommendedName>
        <fullName evidence="5">Outer membrane protein beta-barrel domain-containing protein</fullName>
    </recommendedName>
</protein>
<keyword evidence="1" id="KW-0175">Coiled coil</keyword>
<dbReference type="InParanoid" id="A0A259TZR3"/>
<dbReference type="AlphaFoldDB" id="A0A259TZR3"/>
<feature type="signal peptide" evidence="2">
    <location>
        <begin position="1"/>
        <end position="20"/>
    </location>
</feature>
<comment type="caution">
    <text evidence="3">The sequence shown here is derived from an EMBL/GenBank/DDBJ whole genome shotgun (WGS) entry which is preliminary data.</text>
</comment>
<evidence type="ECO:0000256" key="1">
    <source>
        <dbReference type="SAM" id="Coils"/>
    </source>
</evidence>
<dbReference type="Proteomes" id="UP000216446">
    <property type="component" value="Unassembled WGS sequence"/>
</dbReference>
<dbReference type="OrthoDB" id="1010796at2"/>
<proteinExistence type="predicted"/>
<dbReference type="EMBL" id="MQWB01000001">
    <property type="protein sequence ID" value="OZC03242.1"/>
    <property type="molecule type" value="Genomic_DNA"/>
</dbReference>
<dbReference type="SUPFAM" id="SSF56925">
    <property type="entry name" value="OMPA-like"/>
    <property type="match status" value="2"/>
</dbReference>
<name>A0A259TZR3_9BACT</name>
<gene>
    <name evidence="3" type="ORF">BSZ36_09800</name>
</gene>